<keyword evidence="5" id="KW-1185">Reference proteome</keyword>
<dbReference type="PaxDb" id="273075-Ta0876"/>
<comment type="similarity">
    <text evidence="1">Belongs to the universal stress protein A family.</text>
</comment>
<dbReference type="EMBL" id="AL445065">
    <property type="protein sequence ID" value="CAC12005.1"/>
    <property type="molecule type" value="Genomic_DNA"/>
</dbReference>
<dbReference type="PANTHER" id="PTHR46268:SF6">
    <property type="entry name" value="UNIVERSAL STRESS PROTEIN UP12"/>
    <property type="match status" value="1"/>
</dbReference>
<dbReference type="InterPro" id="IPR006016">
    <property type="entry name" value="UspA"/>
</dbReference>
<protein>
    <submittedName>
        <fullName evidence="4">Conserved hypothetical membrane protein</fullName>
    </submittedName>
</protein>
<evidence type="ECO:0000259" key="3">
    <source>
        <dbReference type="Pfam" id="PF00582"/>
    </source>
</evidence>
<dbReference type="PRINTS" id="PR01438">
    <property type="entry name" value="UNVRSLSTRESS"/>
</dbReference>
<name>Q9HJT7_THEAC</name>
<organism evidence="4 5">
    <name type="scientific">Thermoplasma acidophilum (strain ATCC 25905 / DSM 1728 / JCM 9062 / NBRC 15155 / AMRC-C165)</name>
    <dbReference type="NCBI Taxonomy" id="273075"/>
    <lineage>
        <taxon>Archaea</taxon>
        <taxon>Methanobacteriati</taxon>
        <taxon>Thermoplasmatota</taxon>
        <taxon>Thermoplasmata</taxon>
        <taxon>Thermoplasmatales</taxon>
        <taxon>Thermoplasmataceae</taxon>
        <taxon>Thermoplasma</taxon>
    </lineage>
</organism>
<feature type="transmembrane region" description="Helical" evidence="2">
    <location>
        <begin position="120"/>
        <end position="140"/>
    </location>
</feature>
<dbReference type="Proteomes" id="UP000001024">
    <property type="component" value="Chromosome"/>
</dbReference>
<dbReference type="KEGG" id="tac:Ta0876"/>
<dbReference type="AlphaFoldDB" id="Q9HJT7"/>
<dbReference type="eggNOG" id="arCOG02053">
    <property type="taxonomic scope" value="Archaea"/>
</dbReference>
<dbReference type="CDD" id="cd23659">
    <property type="entry name" value="USP_At3g01520-like"/>
    <property type="match status" value="1"/>
</dbReference>
<accession>Q9HJT7</accession>
<feature type="domain" description="UspA" evidence="3">
    <location>
        <begin position="2"/>
        <end position="141"/>
    </location>
</feature>
<dbReference type="InterPro" id="IPR006015">
    <property type="entry name" value="Universal_stress_UspA"/>
</dbReference>
<keyword evidence="2" id="KW-0812">Transmembrane</keyword>
<evidence type="ECO:0000256" key="2">
    <source>
        <dbReference type="SAM" id="Phobius"/>
    </source>
</evidence>
<dbReference type="EnsemblBacteria" id="CAC12005">
    <property type="protein sequence ID" value="CAC12005"/>
    <property type="gene ID" value="CAC12005"/>
</dbReference>
<dbReference type="STRING" id="273075.gene:9572090"/>
<sequence>MKILVAFDGSDGAQKALGFAINFSKDCERMIVLYVSRDIISESGRLTYIPDTALERRDSEDEAILARARSILASSNIPFEIIKKNSDGVDVSKVIADTAKELECNMIITGTRKLRGLSKYLLGSVSAGIIAISNVPVIVVPP</sequence>
<keyword evidence="2" id="KW-1133">Transmembrane helix</keyword>
<dbReference type="HOGENOM" id="CLU_049301_16_2_2"/>
<evidence type="ECO:0000256" key="1">
    <source>
        <dbReference type="ARBA" id="ARBA00008791"/>
    </source>
</evidence>
<gene>
    <name evidence="4" type="ordered locus">Ta0876</name>
</gene>
<evidence type="ECO:0000313" key="5">
    <source>
        <dbReference type="Proteomes" id="UP000001024"/>
    </source>
</evidence>
<proteinExistence type="inferred from homology"/>
<evidence type="ECO:0000313" key="4">
    <source>
        <dbReference type="EMBL" id="CAC12005.1"/>
    </source>
</evidence>
<dbReference type="InterPro" id="IPR014729">
    <property type="entry name" value="Rossmann-like_a/b/a_fold"/>
</dbReference>
<dbReference type="InParanoid" id="Q9HJT7"/>
<dbReference type="RefSeq" id="WP_010901286.1">
    <property type="nucleotide sequence ID" value="NC_002578.1"/>
</dbReference>
<keyword evidence="2" id="KW-0472">Membrane</keyword>
<dbReference type="OrthoDB" id="105697at2157"/>
<reference evidence="4 5" key="1">
    <citation type="journal article" date="2000" name="Nature">
        <title>The genome sequence of the thermoacidophilic scavenger Thermoplasma acidophilum.</title>
        <authorList>
            <person name="Ruepp A."/>
            <person name="Graml W."/>
            <person name="Santos-Martinez M.L."/>
            <person name="Koretke K.K."/>
            <person name="Volker C."/>
            <person name="Mewes H.W."/>
            <person name="Frishman D."/>
            <person name="Stocker S."/>
            <person name="Lupas A.N."/>
            <person name="Baumeister W."/>
        </authorList>
    </citation>
    <scope>NUCLEOTIDE SEQUENCE [LARGE SCALE GENOMIC DNA]</scope>
    <source>
        <strain evidence="5">ATCC 25905 / DSM 1728 / JCM 9062 / NBRC 15155 / AMRC-C165</strain>
    </source>
</reference>
<dbReference type="Pfam" id="PF00582">
    <property type="entry name" value="Usp"/>
    <property type="match status" value="1"/>
</dbReference>
<dbReference type="Gene3D" id="3.40.50.620">
    <property type="entry name" value="HUPs"/>
    <property type="match status" value="1"/>
</dbReference>
<dbReference type="SUPFAM" id="SSF52402">
    <property type="entry name" value="Adenine nucleotide alpha hydrolases-like"/>
    <property type="match status" value="1"/>
</dbReference>
<dbReference type="PANTHER" id="PTHR46268">
    <property type="entry name" value="STRESS RESPONSE PROTEIN NHAX"/>
    <property type="match status" value="1"/>
</dbReference>